<dbReference type="Gene3D" id="3.40.50.300">
    <property type="entry name" value="P-loop containing nucleotide triphosphate hydrolases"/>
    <property type="match status" value="1"/>
</dbReference>
<evidence type="ECO:0000256" key="1">
    <source>
        <dbReference type="SAM" id="MobiDB-lite"/>
    </source>
</evidence>
<name>A0A399RQQ4_9PROT</name>
<dbReference type="InterPro" id="IPR027417">
    <property type="entry name" value="P-loop_NTPase"/>
</dbReference>
<sequence>MESEALNIPGVFRLDRKPEKAEARFPLKLGAEGVHEICEHAHGDMGAVSGFALAAAKPAPGPVFWIRQRRLRQEHGRLLQAGLPALIRDERPVLHAETRKLADTLWAIEEAVRSSAVSLVMAELEDIDFTASRRLTLASGRCGVPVILMLPFRHEGSSAASARWRVKPRPSAPNPFDARAPGALRWQATLERSRQAPAMAGHVFNLELDDETLSLRVVPGLATDTPAPRKAPQPRQTVSPDLRRSA</sequence>
<dbReference type="EMBL" id="QWFX01000005">
    <property type="protein sequence ID" value="RIJ33111.1"/>
    <property type="molecule type" value="Genomic_DNA"/>
</dbReference>
<keyword evidence="3" id="KW-1185">Reference proteome</keyword>
<evidence type="ECO:0008006" key="4">
    <source>
        <dbReference type="Google" id="ProtNLM"/>
    </source>
</evidence>
<dbReference type="SUPFAM" id="SSF52540">
    <property type="entry name" value="P-loop containing nucleoside triphosphate hydrolases"/>
    <property type="match status" value="1"/>
</dbReference>
<dbReference type="Proteomes" id="UP000266385">
    <property type="component" value="Unassembled WGS sequence"/>
</dbReference>
<evidence type="ECO:0000313" key="2">
    <source>
        <dbReference type="EMBL" id="RIJ33111.1"/>
    </source>
</evidence>
<gene>
    <name evidence="2" type="ORF">D1223_04520</name>
</gene>
<evidence type="ECO:0000313" key="3">
    <source>
        <dbReference type="Proteomes" id="UP000266385"/>
    </source>
</evidence>
<accession>A0A399RQQ4</accession>
<comment type="caution">
    <text evidence="2">The sequence shown here is derived from an EMBL/GenBank/DDBJ whole genome shotgun (WGS) entry which is preliminary data.</text>
</comment>
<organism evidence="2 3">
    <name type="scientific">Henriciella mobilis</name>
    <dbReference type="NCBI Taxonomy" id="2305467"/>
    <lineage>
        <taxon>Bacteria</taxon>
        <taxon>Pseudomonadati</taxon>
        <taxon>Pseudomonadota</taxon>
        <taxon>Alphaproteobacteria</taxon>
        <taxon>Hyphomonadales</taxon>
        <taxon>Hyphomonadaceae</taxon>
        <taxon>Henriciella</taxon>
    </lineage>
</organism>
<reference evidence="2 3" key="1">
    <citation type="submission" date="2018-08" db="EMBL/GenBank/DDBJ databases">
        <title>Henriciella mobilis sp. nov., isolated from seawater.</title>
        <authorList>
            <person name="Cheng H."/>
            <person name="Wu Y.-H."/>
            <person name="Xu X.-W."/>
            <person name="Guo L.-L."/>
        </authorList>
    </citation>
    <scope>NUCLEOTIDE SEQUENCE [LARGE SCALE GENOMIC DNA]</scope>
    <source>
        <strain evidence="2 3">JN25</strain>
    </source>
</reference>
<dbReference type="AlphaFoldDB" id="A0A399RQQ4"/>
<proteinExistence type="predicted"/>
<dbReference type="OrthoDB" id="7202530at2"/>
<dbReference type="RefSeq" id="WP_119375189.1">
    <property type="nucleotide sequence ID" value="NZ_QWFX01000005.1"/>
</dbReference>
<protein>
    <recommendedName>
        <fullName evidence="4">Protein ImuA</fullName>
    </recommendedName>
</protein>
<feature type="region of interest" description="Disordered" evidence="1">
    <location>
        <begin position="221"/>
        <end position="246"/>
    </location>
</feature>